<protein>
    <submittedName>
        <fullName evidence="1">Uncharacterized protein</fullName>
    </submittedName>
</protein>
<dbReference type="EMBL" id="QFRJ01000003">
    <property type="protein sequence ID" value="PWH86072.1"/>
    <property type="molecule type" value="Genomic_DNA"/>
</dbReference>
<comment type="caution">
    <text evidence="1">The sequence shown here is derived from an EMBL/GenBank/DDBJ whole genome shotgun (WGS) entry which is preliminary data.</text>
</comment>
<evidence type="ECO:0000313" key="2">
    <source>
        <dbReference type="Proteomes" id="UP000245370"/>
    </source>
</evidence>
<gene>
    <name evidence="1" type="ORF">DIT68_05820</name>
</gene>
<name>A0A2U2XE42_9FLAO</name>
<evidence type="ECO:0000313" key="1">
    <source>
        <dbReference type="EMBL" id="PWH86072.1"/>
    </source>
</evidence>
<accession>A0A2U2XE42</accession>
<dbReference type="AlphaFoldDB" id="A0A2U2XE42"/>
<proteinExistence type="predicted"/>
<reference evidence="1 2" key="1">
    <citation type="submission" date="2018-05" db="EMBL/GenBank/DDBJ databases">
        <title>Brumimicrobium oceani sp. nov., isolated from coastal sediment.</title>
        <authorList>
            <person name="Kou Y."/>
        </authorList>
    </citation>
    <scope>NUCLEOTIDE SEQUENCE [LARGE SCALE GENOMIC DNA]</scope>
    <source>
        <strain evidence="1 2">C305</strain>
    </source>
</reference>
<sequence length="175" mass="20182">MNKSAMSESYFDAHIVDYKISSIAWNAGVSFRIDYQLKIDWMTINCQDEFLVTMNSSYEAFEHLNIPRDVNFDESQIDFNINNMVHSEISSYNLLDQLKYNNCDELKTAIKDSTGYQVAVPDRATYYVPGKLPREDGDPYVLIIGTINNQENKCLKGHINLNTGEWEAWEDVCVQ</sequence>
<reference evidence="1 2" key="2">
    <citation type="submission" date="2018-05" db="EMBL/GenBank/DDBJ databases">
        <authorList>
            <person name="Lanie J.A."/>
            <person name="Ng W.-L."/>
            <person name="Kazmierczak K.M."/>
            <person name="Andrzejewski T.M."/>
            <person name="Davidsen T.M."/>
            <person name="Wayne K.J."/>
            <person name="Tettelin H."/>
            <person name="Glass J.I."/>
            <person name="Rusch D."/>
            <person name="Podicherti R."/>
            <person name="Tsui H.-C.T."/>
            <person name="Winkler M.E."/>
        </authorList>
    </citation>
    <scope>NUCLEOTIDE SEQUENCE [LARGE SCALE GENOMIC DNA]</scope>
    <source>
        <strain evidence="1 2">C305</strain>
    </source>
</reference>
<keyword evidence="2" id="KW-1185">Reference proteome</keyword>
<organism evidence="1 2">
    <name type="scientific">Brumimicrobium oceani</name>
    <dbReference type="NCBI Taxonomy" id="2100725"/>
    <lineage>
        <taxon>Bacteria</taxon>
        <taxon>Pseudomonadati</taxon>
        <taxon>Bacteroidota</taxon>
        <taxon>Flavobacteriia</taxon>
        <taxon>Flavobacteriales</taxon>
        <taxon>Crocinitomicaceae</taxon>
        <taxon>Brumimicrobium</taxon>
    </lineage>
</organism>
<dbReference type="Proteomes" id="UP000245370">
    <property type="component" value="Unassembled WGS sequence"/>
</dbReference>